<evidence type="ECO:0000313" key="3">
    <source>
        <dbReference type="Proteomes" id="UP001519667"/>
    </source>
</evidence>
<gene>
    <name evidence="2" type="ORF">J7302_19640</name>
</gene>
<comment type="caution">
    <text evidence="2">The sequence shown here is derived from an EMBL/GenBank/DDBJ whole genome shotgun (WGS) entry which is preliminary data.</text>
</comment>
<reference evidence="2 3" key="1">
    <citation type="submission" date="2021-04" db="EMBL/GenBank/DDBJ databases">
        <title>Pseudomonas boanensis sp. nov., a bacterium isolated from river water used for household purposes in Boane District, Mozambique.</title>
        <authorList>
            <person name="Nicklasson M."/>
            <person name="Martin-Rodriguez A.J."/>
            <person name="Thorell K."/>
            <person name="Neves L."/>
            <person name="Mussagy A."/>
            <person name="Rydberg H.A."/>
            <person name="Hernroth B."/>
            <person name="Svensson-Stadler L."/>
            <person name="Sjoling A."/>
        </authorList>
    </citation>
    <scope>NUCLEOTIDE SEQUENCE [LARGE SCALE GENOMIC DNA]</scope>
    <source>
        <strain evidence="2 3">DB1</strain>
    </source>
</reference>
<feature type="transmembrane region" description="Helical" evidence="1">
    <location>
        <begin position="172"/>
        <end position="199"/>
    </location>
</feature>
<dbReference type="RefSeq" id="WP_215378553.1">
    <property type="nucleotide sequence ID" value="NZ_JAGTIS010000012.1"/>
</dbReference>
<sequence length="210" mass="22347">MDENPYAAPQVELVDDAGPRQMLGWSPEQLRLLGWLSLVSVVGTLVLTGLAAASGAMQSDTMATSADWLSAALTLLGCYLLIQLKRFAEARFSAVGLGWPVWAVVVASLLVELLDFVLGDASLEPGWSMLLYFGVLALSGALTTWMAVCLLKVQNAYPVFRVMAWLDLAGGILLATVILMLLALFPLIAAGAAMMLVFFKAAGELAGRKV</sequence>
<protein>
    <submittedName>
        <fullName evidence="2">Uncharacterized protein</fullName>
    </submittedName>
</protein>
<accession>A0ABS5XKU1</accession>
<dbReference type="Proteomes" id="UP001519667">
    <property type="component" value="Unassembled WGS sequence"/>
</dbReference>
<keyword evidence="3" id="KW-1185">Reference proteome</keyword>
<feature type="transmembrane region" description="Helical" evidence="1">
    <location>
        <begin position="130"/>
        <end position="151"/>
    </location>
</feature>
<organism evidence="2 3">
    <name type="scientific">Metapseudomonas boanensis</name>
    <dbReference type="NCBI Taxonomy" id="2822138"/>
    <lineage>
        <taxon>Bacteria</taxon>
        <taxon>Pseudomonadati</taxon>
        <taxon>Pseudomonadota</taxon>
        <taxon>Gammaproteobacteria</taxon>
        <taxon>Pseudomonadales</taxon>
        <taxon>Pseudomonadaceae</taxon>
        <taxon>Metapseudomonas</taxon>
    </lineage>
</organism>
<proteinExistence type="predicted"/>
<keyword evidence="1" id="KW-1133">Transmembrane helix</keyword>
<feature type="transmembrane region" description="Helical" evidence="1">
    <location>
        <begin position="94"/>
        <end position="118"/>
    </location>
</feature>
<dbReference type="EMBL" id="JAGTIS010000012">
    <property type="protein sequence ID" value="MBT8768324.1"/>
    <property type="molecule type" value="Genomic_DNA"/>
</dbReference>
<evidence type="ECO:0000313" key="2">
    <source>
        <dbReference type="EMBL" id="MBT8768324.1"/>
    </source>
</evidence>
<evidence type="ECO:0000256" key="1">
    <source>
        <dbReference type="SAM" id="Phobius"/>
    </source>
</evidence>
<keyword evidence="1" id="KW-0472">Membrane</keyword>
<name>A0ABS5XKU1_9GAMM</name>
<keyword evidence="1" id="KW-0812">Transmembrane</keyword>
<feature type="transmembrane region" description="Helical" evidence="1">
    <location>
        <begin position="32"/>
        <end position="53"/>
    </location>
</feature>